<dbReference type="EMBL" id="JAVRBK010000003">
    <property type="protein sequence ID" value="KAK5646483.1"/>
    <property type="molecule type" value="Genomic_DNA"/>
</dbReference>
<organism evidence="2 3">
    <name type="scientific">Pyrocoelia pectoralis</name>
    <dbReference type="NCBI Taxonomy" id="417401"/>
    <lineage>
        <taxon>Eukaryota</taxon>
        <taxon>Metazoa</taxon>
        <taxon>Ecdysozoa</taxon>
        <taxon>Arthropoda</taxon>
        <taxon>Hexapoda</taxon>
        <taxon>Insecta</taxon>
        <taxon>Pterygota</taxon>
        <taxon>Neoptera</taxon>
        <taxon>Endopterygota</taxon>
        <taxon>Coleoptera</taxon>
        <taxon>Polyphaga</taxon>
        <taxon>Elateriformia</taxon>
        <taxon>Elateroidea</taxon>
        <taxon>Lampyridae</taxon>
        <taxon>Lampyrinae</taxon>
        <taxon>Pyrocoelia</taxon>
    </lineage>
</organism>
<evidence type="ECO:0000313" key="2">
    <source>
        <dbReference type="EMBL" id="KAK5646483.1"/>
    </source>
</evidence>
<protein>
    <submittedName>
        <fullName evidence="2">Uncharacterized protein</fullName>
    </submittedName>
</protein>
<evidence type="ECO:0000313" key="3">
    <source>
        <dbReference type="Proteomes" id="UP001329430"/>
    </source>
</evidence>
<feature type="compositionally biased region" description="Basic residues" evidence="1">
    <location>
        <begin position="8"/>
        <end position="17"/>
    </location>
</feature>
<reference evidence="2 3" key="1">
    <citation type="journal article" date="2024" name="Insects">
        <title>An Improved Chromosome-Level Genome Assembly of the Firefly Pyrocoelia pectoralis.</title>
        <authorList>
            <person name="Fu X."/>
            <person name="Meyer-Rochow V.B."/>
            <person name="Ballantyne L."/>
            <person name="Zhu X."/>
        </authorList>
    </citation>
    <scope>NUCLEOTIDE SEQUENCE [LARGE SCALE GENOMIC DNA]</scope>
    <source>
        <strain evidence="2">XCY_ONT2</strain>
    </source>
</reference>
<accession>A0AAN7VIN2</accession>
<gene>
    <name evidence="2" type="ORF">RI129_004947</name>
</gene>
<dbReference type="Proteomes" id="UP001329430">
    <property type="component" value="Chromosome 3"/>
</dbReference>
<dbReference type="AlphaFoldDB" id="A0AAN7VIN2"/>
<sequence>MRTNTQQHKMRQKKPKHPPPIVVHGKLRDHNEVMQSLQKEIKKGFHVTHTQNNTSIHVYDTEEYRRLKAVLENDQVDFHTYTEKENKTYAFVLRGLDTEPEKGEIEKELVNVYKLPVVTVYKMNTKKNSLYTLL</sequence>
<comment type="caution">
    <text evidence="2">The sequence shown here is derived from an EMBL/GenBank/DDBJ whole genome shotgun (WGS) entry which is preliminary data.</text>
</comment>
<feature type="region of interest" description="Disordered" evidence="1">
    <location>
        <begin position="1"/>
        <end position="20"/>
    </location>
</feature>
<keyword evidence="3" id="KW-1185">Reference proteome</keyword>
<name>A0AAN7VIN2_9COLE</name>
<evidence type="ECO:0000256" key="1">
    <source>
        <dbReference type="SAM" id="MobiDB-lite"/>
    </source>
</evidence>
<proteinExistence type="predicted"/>